<dbReference type="InterPro" id="IPR029046">
    <property type="entry name" value="LolA/LolB/LppX"/>
</dbReference>
<organism evidence="2 3">
    <name type="scientific">Hamadaea flava</name>
    <dbReference type="NCBI Taxonomy" id="1742688"/>
    <lineage>
        <taxon>Bacteria</taxon>
        <taxon>Bacillati</taxon>
        <taxon>Actinomycetota</taxon>
        <taxon>Actinomycetes</taxon>
        <taxon>Micromonosporales</taxon>
        <taxon>Micromonosporaceae</taxon>
        <taxon>Hamadaea</taxon>
    </lineage>
</organism>
<feature type="signal peptide" evidence="1">
    <location>
        <begin position="1"/>
        <end position="28"/>
    </location>
</feature>
<evidence type="ECO:0000313" key="3">
    <source>
        <dbReference type="Proteomes" id="UP001595816"/>
    </source>
</evidence>
<name>A0ABV8LHX6_9ACTN</name>
<keyword evidence="1" id="KW-0732">Signal</keyword>
<keyword evidence="3" id="KW-1185">Reference proteome</keyword>
<evidence type="ECO:0000256" key="1">
    <source>
        <dbReference type="SAM" id="SignalP"/>
    </source>
</evidence>
<comment type="caution">
    <text evidence="2">The sequence shown here is derived from an EMBL/GenBank/DDBJ whole genome shotgun (WGS) entry which is preliminary data.</text>
</comment>
<dbReference type="EMBL" id="JBHSAY010000005">
    <property type="protein sequence ID" value="MFC4130530.1"/>
    <property type="molecule type" value="Genomic_DNA"/>
</dbReference>
<dbReference type="Proteomes" id="UP001595816">
    <property type="component" value="Unassembled WGS sequence"/>
</dbReference>
<protein>
    <recommendedName>
        <fullName evidence="4">LppX_LprAFG lipoprotein</fullName>
    </recommendedName>
</protein>
<proteinExistence type="predicted"/>
<reference evidence="3" key="1">
    <citation type="journal article" date="2019" name="Int. J. Syst. Evol. Microbiol.">
        <title>The Global Catalogue of Microorganisms (GCM) 10K type strain sequencing project: providing services to taxonomists for standard genome sequencing and annotation.</title>
        <authorList>
            <consortium name="The Broad Institute Genomics Platform"/>
            <consortium name="The Broad Institute Genome Sequencing Center for Infectious Disease"/>
            <person name="Wu L."/>
            <person name="Ma J."/>
        </authorList>
    </citation>
    <scope>NUCLEOTIDE SEQUENCE [LARGE SCALE GENOMIC DNA]</scope>
    <source>
        <strain evidence="3">CGMCC 4.7289</strain>
    </source>
</reference>
<feature type="chain" id="PRO_5045102030" description="LppX_LprAFG lipoprotein" evidence="1">
    <location>
        <begin position="29"/>
        <end position="253"/>
    </location>
</feature>
<evidence type="ECO:0008006" key="4">
    <source>
        <dbReference type="Google" id="ProtNLM"/>
    </source>
</evidence>
<dbReference type="RefSeq" id="WP_253757722.1">
    <property type="nucleotide sequence ID" value="NZ_JAMZDZ010000001.1"/>
</dbReference>
<evidence type="ECO:0000313" key="2">
    <source>
        <dbReference type="EMBL" id="MFC4130530.1"/>
    </source>
</evidence>
<sequence length="253" mass="25952">MKPRPAFALSLAAPLLAATLLTGCTGNAAQPSSSASAAVGVTPSLDTEAAAALVAAGVKSGSSSSKLHADITYAGAQGVQLDIQSDPATKKMKMTVVNGTSTIEARVLGSDFYLTGLPQLGKKWMKVDGTQVEGFGDMFAMSEQNLAMLAGVVELNAGPNGVFQGWIDPQKAMDKAGSTQIRDALAKVVKAAGANARIPFTSKIADGYLVGLTTEYPAEVNNAVTHMKVVMTLSDFGKPVAVAAPPAKDLVQQ</sequence>
<dbReference type="Gene3D" id="2.50.20.20">
    <property type="match status" value="1"/>
</dbReference>
<dbReference type="PROSITE" id="PS51257">
    <property type="entry name" value="PROKAR_LIPOPROTEIN"/>
    <property type="match status" value="1"/>
</dbReference>
<dbReference type="SUPFAM" id="SSF89392">
    <property type="entry name" value="Prokaryotic lipoproteins and lipoprotein localization factors"/>
    <property type="match status" value="1"/>
</dbReference>
<accession>A0ABV8LHX6</accession>
<gene>
    <name evidence="2" type="ORF">ACFOZ4_07930</name>
</gene>